<gene>
    <name evidence="3" type="ORF">AB8O55_12645</name>
</gene>
<organism evidence="3 4">
    <name type="scientific">Saccharopolyspora cebuensis</name>
    <dbReference type="NCBI Taxonomy" id="418759"/>
    <lineage>
        <taxon>Bacteria</taxon>
        <taxon>Bacillati</taxon>
        <taxon>Actinomycetota</taxon>
        <taxon>Actinomycetes</taxon>
        <taxon>Pseudonocardiales</taxon>
        <taxon>Pseudonocardiaceae</taxon>
        <taxon>Saccharopolyspora</taxon>
    </lineage>
</organism>
<feature type="transmembrane region" description="Helical" evidence="1">
    <location>
        <begin position="96"/>
        <end position="121"/>
    </location>
</feature>
<feature type="transmembrane region" description="Helical" evidence="1">
    <location>
        <begin position="265"/>
        <end position="282"/>
    </location>
</feature>
<name>A0ABV4CGL6_9PSEU</name>
<dbReference type="Proteomes" id="UP001564626">
    <property type="component" value="Unassembled WGS sequence"/>
</dbReference>
<keyword evidence="4" id="KW-1185">Reference proteome</keyword>
<feature type="transmembrane region" description="Helical" evidence="1">
    <location>
        <begin position="48"/>
        <end position="70"/>
    </location>
</feature>
<evidence type="ECO:0000313" key="4">
    <source>
        <dbReference type="Proteomes" id="UP001564626"/>
    </source>
</evidence>
<feature type="transmembrane region" description="Helical" evidence="1">
    <location>
        <begin position="342"/>
        <end position="375"/>
    </location>
</feature>
<feature type="transmembrane region" description="Helical" evidence="1">
    <location>
        <begin position="6"/>
        <end position="36"/>
    </location>
</feature>
<keyword evidence="1" id="KW-0812">Transmembrane</keyword>
<evidence type="ECO:0000313" key="3">
    <source>
        <dbReference type="EMBL" id="MEY8040245.1"/>
    </source>
</evidence>
<feature type="transmembrane region" description="Helical" evidence="1">
    <location>
        <begin position="220"/>
        <end position="253"/>
    </location>
</feature>
<feature type="domain" description="Dicarboxylate carrier MatC N-terminal" evidence="2">
    <location>
        <begin position="1"/>
        <end position="147"/>
    </location>
</feature>
<dbReference type="EMBL" id="JBGEHV010000019">
    <property type="protein sequence ID" value="MEY8040245.1"/>
    <property type="molecule type" value="Genomic_DNA"/>
</dbReference>
<dbReference type="RefSeq" id="WP_345365615.1">
    <property type="nucleotide sequence ID" value="NZ_BAABII010000016.1"/>
</dbReference>
<feature type="transmembrane region" description="Helical" evidence="1">
    <location>
        <begin position="303"/>
        <end position="330"/>
    </location>
</feature>
<comment type="caution">
    <text evidence="3">The sequence shown here is derived from an EMBL/GenBank/DDBJ whole genome shotgun (WGS) entry which is preliminary data.</text>
</comment>
<protein>
    <submittedName>
        <fullName evidence="3">SLC13 family permease</fullName>
    </submittedName>
</protein>
<accession>A0ABV4CGL6</accession>
<keyword evidence="1" id="KW-1133">Transmembrane helix</keyword>
<feature type="transmembrane region" description="Helical" evidence="1">
    <location>
        <begin position="133"/>
        <end position="153"/>
    </location>
</feature>
<dbReference type="InterPro" id="IPR009827">
    <property type="entry name" value="MatC_N"/>
</dbReference>
<feature type="transmembrane region" description="Helical" evidence="1">
    <location>
        <begin position="173"/>
        <end position="192"/>
    </location>
</feature>
<feature type="transmembrane region" description="Helical" evidence="1">
    <location>
        <begin position="387"/>
        <end position="410"/>
    </location>
</feature>
<evidence type="ECO:0000259" key="2">
    <source>
        <dbReference type="Pfam" id="PF07158"/>
    </source>
</evidence>
<keyword evidence="1" id="KW-0472">Membrane</keyword>
<sequence length="411" mass="41414">MGPQVVSLVVLVLIFAAGTTLPVNLGVLGFVAAFGVGTLAVGMSTEDIIAGFPGDLFLTLVGVTYLFGIAERNGTVDLLVGAAVRSVRGRAALVPWIFFAVAALLMSIGALFAVAIVAPLALGCARRYGIDPLLMGMLVVHGALGGAFAPTSVYGSFVNGVVGGAGLPGDPVVLALAPLLFNIAAGAVVFALRGGRRLVRLRVEDDAGARAQRVRLDQVLTGGAVLALALGTVLFDLDVGFLALTLSVVLVLVSPAARTGAVERISWSTVLLIGGVLTYVGVLERAGTVDYVSRAVAGMGMPLVAALLLCLIGGIASAFASSVAILGVLIPLSVPFLAQGEIGAVGMVAALAVAATVVDVSPFSTNGALVLANAADDAREALYRRMLAYSGAVVLLGPALAWVVLVVPGLL</sequence>
<proteinExistence type="predicted"/>
<dbReference type="Pfam" id="PF07158">
    <property type="entry name" value="MatC_N"/>
    <property type="match status" value="1"/>
</dbReference>
<evidence type="ECO:0000256" key="1">
    <source>
        <dbReference type="SAM" id="Phobius"/>
    </source>
</evidence>
<reference evidence="3 4" key="1">
    <citation type="submission" date="2024-08" db="EMBL/GenBank/DDBJ databases">
        <title>Genome mining of Saccharopolyspora cebuensis PGLac3 from Nigerian medicinal plant.</title>
        <authorList>
            <person name="Ezeobiora C.E."/>
            <person name="Igbokwe N.H."/>
            <person name="Amin D.H."/>
            <person name="Mendie U.E."/>
        </authorList>
    </citation>
    <scope>NUCLEOTIDE SEQUENCE [LARGE SCALE GENOMIC DNA]</scope>
    <source>
        <strain evidence="3 4">PGLac3</strain>
    </source>
</reference>